<evidence type="ECO:0000313" key="1">
    <source>
        <dbReference type="EMBL" id="SDI47157.1"/>
    </source>
</evidence>
<dbReference type="RefSeq" id="WP_091585831.1">
    <property type="nucleotide sequence ID" value="NZ_FNDU01000008.1"/>
</dbReference>
<proteinExistence type="predicted"/>
<protein>
    <submittedName>
        <fullName evidence="1">YheC/D like ATP-grasp</fullName>
    </submittedName>
</protein>
<dbReference type="AlphaFoldDB" id="A0A1G8KUY6"/>
<keyword evidence="2" id="KW-1185">Reference proteome</keyword>
<dbReference type="Gene3D" id="3.30.470.20">
    <property type="entry name" value="ATP-grasp fold, B domain"/>
    <property type="match status" value="1"/>
</dbReference>
<organism evidence="1 2">
    <name type="scientific">Alteribacillus bidgolensis</name>
    <dbReference type="NCBI Taxonomy" id="930129"/>
    <lineage>
        <taxon>Bacteria</taxon>
        <taxon>Bacillati</taxon>
        <taxon>Bacillota</taxon>
        <taxon>Bacilli</taxon>
        <taxon>Bacillales</taxon>
        <taxon>Bacillaceae</taxon>
        <taxon>Alteribacillus</taxon>
    </lineage>
</organism>
<reference evidence="1 2" key="1">
    <citation type="submission" date="2016-10" db="EMBL/GenBank/DDBJ databases">
        <authorList>
            <person name="de Groot N.N."/>
        </authorList>
    </citation>
    <scope>NUCLEOTIDE SEQUENCE [LARGE SCALE GENOMIC DNA]</scope>
    <source>
        <strain evidence="2">P4B,CCM 7963,CECT 7998,DSM 25260,IBRC-M 10614,KCTC 13821</strain>
    </source>
</reference>
<dbReference type="Pfam" id="PF14398">
    <property type="entry name" value="ATPgrasp_YheCD"/>
    <property type="match status" value="1"/>
</dbReference>
<sequence length="362" mass="42625">MLSESDSSRPIIGILCRRSVINKLKRQKASFRPKLIHKAGLEVRSKLYFFGAKDVNRKDKRILGTYFHEKEKKWKQKYFSLPHVLLRMGGQFYQTTVSAFFKKQNTKVLNKFKSFDKWEHFNVLQSNPQLSAHLPDTKHISLNKKKELFTFIDRHGSVYVKAAFGFQSKNIMKITKRKNGKYSYKYHISTFKKGIVSKTQLLKKMKRFFKNKTIIIQKTIPLLEYNKYDIDLRTELNRNEAGDIKVAGYCIRKSKKGNFTTRKSGKHKLKKYFRRTLKYSKKEINSLLRQIKQLTLKTYREIESKYGPIGEMGIDLGLDKNGKLWIIECNLCSGKRTLYKTYGAERVKQSYVDIFKYGISLL</sequence>
<dbReference type="STRING" id="930129.SAMN05216352_10820"/>
<dbReference type="OrthoDB" id="7869153at2"/>
<accession>A0A1G8KUY6</accession>
<evidence type="ECO:0000313" key="2">
    <source>
        <dbReference type="Proteomes" id="UP000199017"/>
    </source>
</evidence>
<dbReference type="SUPFAM" id="SSF56059">
    <property type="entry name" value="Glutathione synthetase ATP-binding domain-like"/>
    <property type="match status" value="1"/>
</dbReference>
<name>A0A1G8KUY6_9BACI</name>
<dbReference type="Proteomes" id="UP000199017">
    <property type="component" value="Unassembled WGS sequence"/>
</dbReference>
<dbReference type="InterPro" id="IPR026838">
    <property type="entry name" value="YheC/D"/>
</dbReference>
<dbReference type="EMBL" id="FNDU01000008">
    <property type="protein sequence ID" value="SDI47157.1"/>
    <property type="molecule type" value="Genomic_DNA"/>
</dbReference>
<gene>
    <name evidence="1" type="ORF">SAMN05216352_10820</name>
</gene>